<reference evidence="15" key="1">
    <citation type="submission" date="2016-11" db="UniProtKB">
        <authorList>
            <consortium name="WormBaseParasite"/>
        </authorList>
    </citation>
    <scope>IDENTIFICATION</scope>
</reference>
<evidence type="ECO:0000256" key="9">
    <source>
        <dbReference type="ARBA" id="ARBA00023180"/>
    </source>
</evidence>
<evidence type="ECO:0000256" key="4">
    <source>
        <dbReference type="ARBA" id="ARBA00022692"/>
    </source>
</evidence>
<dbReference type="Gene3D" id="3.40.190.10">
    <property type="entry name" value="Periplasmic binding protein-like II"/>
    <property type="match status" value="1"/>
</dbReference>
<keyword evidence="3" id="KW-0813">Transport</keyword>
<feature type="domain" description="Ionotropic glutamate receptor C-terminal" evidence="12">
    <location>
        <begin position="133"/>
        <end position="285"/>
    </location>
</feature>
<evidence type="ECO:0000256" key="11">
    <source>
        <dbReference type="ARBA" id="ARBA00023303"/>
    </source>
</evidence>
<organism evidence="14 15">
    <name type="scientific">Steinernema glaseri</name>
    <dbReference type="NCBI Taxonomy" id="37863"/>
    <lineage>
        <taxon>Eukaryota</taxon>
        <taxon>Metazoa</taxon>
        <taxon>Ecdysozoa</taxon>
        <taxon>Nematoda</taxon>
        <taxon>Chromadorea</taxon>
        <taxon>Rhabditida</taxon>
        <taxon>Tylenchina</taxon>
        <taxon>Panagrolaimomorpha</taxon>
        <taxon>Strongyloidoidea</taxon>
        <taxon>Steinernematidae</taxon>
        <taxon>Steinernema</taxon>
    </lineage>
</organism>
<keyword evidence="14" id="KW-1185">Reference proteome</keyword>
<comment type="subcellular location">
    <subcellularLocation>
        <location evidence="1">Membrane</location>
        <topology evidence="1">Multi-pass membrane protein</topology>
    </subcellularLocation>
</comment>
<dbReference type="InterPro" id="IPR019594">
    <property type="entry name" value="Glu/Gly-bd"/>
</dbReference>
<keyword evidence="5" id="KW-1133">Transmembrane helix</keyword>
<dbReference type="Gene3D" id="3.40.50.2300">
    <property type="match status" value="2"/>
</dbReference>
<keyword evidence="8" id="KW-0675">Receptor</keyword>
<evidence type="ECO:0000256" key="10">
    <source>
        <dbReference type="ARBA" id="ARBA00023286"/>
    </source>
</evidence>
<comment type="similarity">
    <text evidence="2">Belongs to the glutamate-gated ion channel (TC 1.A.10.1) family.</text>
</comment>
<feature type="domain" description="Ionotropic glutamate receptor L-glutamate and glycine-binding" evidence="13">
    <location>
        <begin position="143"/>
        <end position="207"/>
    </location>
</feature>
<dbReference type="GO" id="GO:0015276">
    <property type="term" value="F:ligand-gated monoatomic ion channel activity"/>
    <property type="evidence" value="ECO:0007669"/>
    <property type="project" value="InterPro"/>
</dbReference>
<dbReference type="WBParaSite" id="L893_g3747.t1">
    <property type="protein sequence ID" value="L893_g3747.t1"/>
    <property type="gene ID" value="L893_g3747"/>
</dbReference>
<keyword evidence="4" id="KW-0812">Transmembrane</keyword>
<evidence type="ECO:0000256" key="6">
    <source>
        <dbReference type="ARBA" id="ARBA00023065"/>
    </source>
</evidence>
<dbReference type="GO" id="GO:0016020">
    <property type="term" value="C:membrane"/>
    <property type="evidence" value="ECO:0007669"/>
    <property type="project" value="UniProtKB-SubCell"/>
</dbReference>
<dbReference type="AlphaFoldDB" id="A0A1I8ABH5"/>
<dbReference type="PANTHER" id="PTHR18966">
    <property type="entry name" value="IONOTROPIC GLUTAMATE RECEPTOR"/>
    <property type="match status" value="1"/>
</dbReference>
<keyword evidence="9" id="KW-0325">Glycoprotein</keyword>
<keyword evidence="10" id="KW-1071">Ligand-gated ion channel</keyword>
<name>A0A1I8ABH5_9BILA</name>
<dbReference type="SMART" id="SM00079">
    <property type="entry name" value="PBPe"/>
    <property type="match status" value="1"/>
</dbReference>
<evidence type="ECO:0000256" key="2">
    <source>
        <dbReference type="ARBA" id="ARBA00008685"/>
    </source>
</evidence>
<dbReference type="InterPro" id="IPR015683">
    <property type="entry name" value="Ionotropic_Glu_rcpt"/>
</dbReference>
<evidence type="ECO:0000256" key="7">
    <source>
        <dbReference type="ARBA" id="ARBA00023136"/>
    </source>
</evidence>
<evidence type="ECO:0000313" key="14">
    <source>
        <dbReference type="Proteomes" id="UP000095287"/>
    </source>
</evidence>
<sequence>MLNFLTEAILAFDSVYLAAHTFSTLSSRYPLLSEPADSYCRTATRPPKPYKFGSQVLHHVKNTGLHGLTGDLQRINPAKKGNFSLRINLLGYSGNIDDIGFWEPVTDVHVNMTGDSKAQLQKNVQVSDELKPHFRVTTIMERPYVMLKNNHYELDQNAQFEGFCIDLLAELSRDLGFTYTIHQVKDRNYGNDLGNGTWDGMIGEILRGEAEMAVAPLTVNFKRAEVVDFTKPFLSLGISILYKIPPDNQPDLFSFLNPLSLEIWICIVIAIGKACSAPPEERKKKDEKF</sequence>
<evidence type="ECO:0000259" key="13">
    <source>
        <dbReference type="SMART" id="SM00918"/>
    </source>
</evidence>
<dbReference type="SMART" id="SM00918">
    <property type="entry name" value="Lig_chan-Glu_bd"/>
    <property type="match status" value="1"/>
</dbReference>
<dbReference type="Proteomes" id="UP000095287">
    <property type="component" value="Unplaced"/>
</dbReference>
<proteinExistence type="inferred from homology"/>
<keyword evidence="11" id="KW-0407">Ion channel</keyword>
<keyword evidence="6" id="KW-0406">Ion transport</keyword>
<dbReference type="FunFam" id="3.40.190.10:FF:000024">
    <property type="entry name" value="Glutamate receptor, ionotropic, delta 1"/>
    <property type="match status" value="1"/>
</dbReference>
<evidence type="ECO:0000259" key="12">
    <source>
        <dbReference type="SMART" id="SM00079"/>
    </source>
</evidence>
<accession>A0A1I8ABH5</accession>
<evidence type="ECO:0000256" key="1">
    <source>
        <dbReference type="ARBA" id="ARBA00004141"/>
    </source>
</evidence>
<evidence type="ECO:0000256" key="3">
    <source>
        <dbReference type="ARBA" id="ARBA00022448"/>
    </source>
</evidence>
<protein>
    <submittedName>
        <fullName evidence="15">Glutamate receptor</fullName>
    </submittedName>
</protein>
<evidence type="ECO:0000313" key="15">
    <source>
        <dbReference type="WBParaSite" id="L893_g3747.t1"/>
    </source>
</evidence>
<keyword evidence="7" id="KW-0472">Membrane</keyword>
<evidence type="ECO:0000256" key="8">
    <source>
        <dbReference type="ARBA" id="ARBA00023170"/>
    </source>
</evidence>
<evidence type="ECO:0000256" key="5">
    <source>
        <dbReference type="ARBA" id="ARBA00022989"/>
    </source>
</evidence>
<dbReference type="Pfam" id="PF10613">
    <property type="entry name" value="Lig_chan-Glu_bd"/>
    <property type="match status" value="1"/>
</dbReference>
<dbReference type="SUPFAM" id="SSF53850">
    <property type="entry name" value="Periplasmic binding protein-like II"/>
    <property type="match status" value="1"/>
</dbReference>
<dbReference type="InterPro" id="IPR001320">
    <property type="entry name" value="Iontro_rcpt_C"/>
</dbReference>